<keyword evidence="2" id="KW-1003">Cell membrane</keyword>
<comment type="similarity">
    <text evidence="6">Belongs to the fluoride channel Fluc/FEX (TC 1.A.43) family.</text>
</comment>
<evidence type="ECO:0000256" key="7">
    <source>
        <dbReference type="ARBA" id="ARBA00035585"/>
    </source>
</evidence>
<keyword evidence="3 8" id="KW-0812">Transmembrane</keyword>
<comment type="catalytic activity">
    <reaction evidence="7">
        <text>fluoride(in) = fluoride(out)</text>
        <dbReference type="Rhea" id="RHEA:76159"/>
        <dbReference type="ChEBI" id="CHEBI:17051"/>
    </reaction>
    <physiologicalReaction direction="left-to-right" evidence="7">
        <dbReference type="Rhea" id="RHEA:76160"/>
    </physiologicalReaction>
</comment>
<evidence type="ECO:0000256" key="1">
    <source>
        <dbReference type="ARBA" id="ARBA00004651"/>
    </source>
</evidence>
<organism evidence="9">
    <name type="scientific">freshwater metagenome</name>
    <dbReference type="NCBI Taxonomy" id="449393"/>
    <lineage>
        <taxon>unclassified sequences</taxon>
        <taxon>metagenomes</taxon>
        <taxon>ecological metagenomes</taxon>
    </lineage>
</organism>
<protein>
    <submittedName>
        <fullName evidence="9">Unannotated protein</fullName>
    </submittedName>
</protein>
<name>A0A6J6MDK0_9ZZZZ</name>
<feature type="transmembrane region" description="Helical" evidence="8">
    <location>
        <begin position="90"/>
        <end position="110"/>
    </location>
</feature>
<comment type="subcellular location">
    <subcellularLocation>
        <location evidence="1">Cell membrane</location>
        <topology evidence="1">Multi-pass membrane protein</topology>
    </subcellularLocation>
</comment>
<gene>
    <name evidence="9" type="ORF">UFOPK2328_00603</name>
</gene>
<proteinExistence type="inferred from homology"/>
<dbReference type="Pfam" id="PF02537">
    <property type="entry name" value="CRCB"/>
    <property type="match status" value="1"/>
</dbReference>
<dbReference type="InterPro" id="IPR003691">
    <property type="entry name" value="FluC"/>
</dbReference>
<keyword evidence="5 8" id="KW-0472">Membrane</keyword>
<reference evidence="9" key="1">
    <citation type="submission" date="2020-05" db="EMBL/GenBank/DDBJ databases">
        <authorList>
            <person name="Chiriac C."/>
            <person name="Salcher M."/>
            <person name="Ghai R."/>
            <person name="Kavagutti S V."/>
        </authorList>
    </citation>
    <scope>NUCLEOTIDE SEQUENCE</scope>
</reference>
<evidence type="ECO:0000256" key="5">
    <source>
        <dbReference type="ARBA" id="ARBA00023136"/>
    </source>
</evidence>
<sequence length="111" mass="11212">MELMLAMATVGVLGGIGSALRHVAGFWSGFLPWGILLVNSVASFVAGAAVATGSFEVALIVGLAGGLSTFSTFAANTFEFLKAGQTLRALANTVLNLAVPALGLLTAVFLL</sequence>
<feature type="transmembrane region" description="Helical" evidence="8">
    <location>
        <begin position="57"/>
        <end position="78"/>
    </location>
</feature>
<accession>A0A6J6MDK0</accession>
<evidence type="ECO:0000256" key="4">
    <source>
        <dbReference type="ARBA" id="ARBA00022989"/>
    </source>
</evidence>
<evidence type="ECO:0000313" key="9">
    <source>
        <dbReference type="EMBL" id="CAB4672006.1"/>
    </source>
</evidence>
<dbReference type="GO" id="GO:0005886">
    <property type="term" value="C:plasma membrane"/>
    <property type="evidence" value="ECO:0007669"/>
    <property type="project" value="UniProtKB-SubCell"/>
</dbReference>
<keyword evidence="4 8" id="KW-1133">Transmembrane helix</keyword>
<evidence type="ECO:0000256" key="2">
    <source>
        <dbReference type="ARBA" id="ARBA00022475"/>
    </source>
</evidence>
<evidence type="ECO:0000256" key="6">
    <source>
        <dbReference type="ARBA" id="ARBA00035120"/>
    </source>
</evidence>
<dbReference type="AlphaFoldDB" id="A0A6J6MDK0"/>
<feature type="transmembrane region" description="Helical" evidence="8">
    <location>
        <begin position="31"/>
        <end position="50"/>
    </location>
</feature>
<evidence type="ECO:0000256" key="3">
    <source>
        <dbReference type="ARBA" id="ARBA00022692"/>
    </source>
</evidence>
<dbReference type="EMBL" id="CAEZWX010000076">
    <property type="protein sequence ID" value="CAB4672006.1"/>
    <property type="molecule type" value="Genomic_DNA"/>
</dbReference>
<evidence type="ECO:0000256" key="8">
    <source>
        <dbReference type="SAM" id="Phobius"/>
    </source>
</evidence>